<evidence type="ECO:0000256" key="1">
    <source>
        <dbReference type="SAM" id="MobiDB-lite"/>
    </source>
</evidence>
<keyword evidence="3" id="KW-1185">Reference proteome</keyword>
<evidence type="ECO:0000313" key="2">
    <source>
        <dbReference type="EMBL" id="URD97201.1"/>
    </source>
</evidence>
<organism evidence="2 3">
    <name type="scientific">Musa troglodytarum</name>
    <name type="common">fe'i banana</name>
    <dbReference type="NCBI Taxonomy" id="320322"/>
    <lineage>
        <taxon>Eukaryota</taxon>
        <taxon>Viridiplantae</taxon>
        <taxon>Streptophyta</taxon>
        <taxon>Embryophyta</taxon>
        <taxon>Tracheophyta</taxon>
        <taxon>Spermatophyta</taxon>
        <taxon>Magnoliopsida</taxon>
        <taxon>Liliopsida</taxon>
        <taxon>Zingiberales</taxon>
        <taxon>Musaceae</taxon>
        <taxon>Musa</taxon>
    </lineage>
</organism>
<proteinExistence type="predicted"/>
<dbReference type="AlphaFoldDB" id="A0A9E7JYQ7"/>
<feature type="region of interest" description="Disordered" evidence="1">
    <location>
        <begin position="36"/>
        <end position="85"/>
    </location>
</feature>
<dbReference type="EMBL" id="CP097506">
    <property type="protein sequence ID" value="URD97201.1"/>
    <property type="molecule type" value="Genomic_DNA"/>
</dbReference>
<protein>
    <submittedName>
        <fullName evidence="2">Uncharacterized protein</fullName>
    </submittedName>
</protein>
<name>A0A9E7JYQ7_9LILI</name>
<accession>A0A9E7JYQ7</accession>
<gene>
    <name evidence="2" type="ORF">MUK42_10624</name>
</gene>
<dbReference type="Proteomes" id="UP001055439">
    <property type="component" value="Chromosome 4"/>
</dbReference>
<evidence type="ECO:0000313" key="3">
    <source>
        <dbReference type="Proteomes" id="UP001055439"/>
    </source>
</evidence>
<sequence length="85" mass="9435">MVDSYAPTALKRLPKACIGFDPPLGKTMECYPSICSRGSRDDGSHRRCPNSRQRSVPALPETPTPTPSPYHHSTRKAVPPFRYPP</sequence>
<reference evidence="2" key="1">
    <citation type="submission" date="2022-05" db="EMBL/GenBank/DDBJ databases">
        <title>The Musa troglodytarum L. genome provides insights into the mechanism of non-climacteric behaviour and enrichment of carotenoids.</title>
        <authorList>
            <person name="Wang J."/>
        </authorList>
    </citation>
    <scope>NUCLEOTIDE SEQUENCE</scope>
    <source>
        <tissue evidence="2">Leaf</tissue>
    </source>
</reference>